<dbReference type="KEGG" id="acht:bsdcttw_44500"/>
<accession>A0A7M3S9Z2</accession>
<dbReference type="EMBL" id="AP023368">
    <property type="protein sequence ID" value="BCK01410.1"/>
    <property type="molecule type" value="Genomic_DNA"/>
</dbReference>
<dbReference type="Pfam" id="PF09393">
    <property type="entry name" value="DUF2001"/>
    <property type="match status" value="1"/>
</dbReference>
<evidence type="ECO:0000313" key="1">
    <source>
        <dbReference type="EMBL" id="BCK01410.1"/>
    </source>
</evidence>
<dbReference type="SUPFAM" id="SSF69279">
    <property type="entry name" value="Phage tail proteins"/>
    <property type="match status" value="1"/>
</dbReference>
<dbReference type="InterPro" id="IPR018989">
    <property type="entry name" value="DUF2001"/>
</dbReference>
<dbReference type="RefSeq" id="WP_185256977.1">
    <property type="nucleotide sequence ID" value="NZ_AP023368.1"/>
</dbReference>
<reference evidence="1 2" key="1">
    <citation type="submission" date="2020-08" db="EMBL/GenBank/DDBJ databases">
        <title>Draft genome sequencing of an Anaerocolumna strain isolated from anoxic soil subjected to BSD treatment.</title>
        <authorList>
            <person name="Uek A."/>
            <person name="Tonouchi A."/>
        </authorList>
    </citation>
    <scope>NUCLEOTIDE SEQUENCE [LARGE SCALE GENOMIC DNA]</scope>
    <source>
        <strain evidence="1 2">CTTW</strain>
    </source>
</reference>
<protein>
    <submittedName>
        <fullName evidence="1">Phage portal protein</fullName>
    </submittedName>
</protein>
<dbReference type="InterPro" id="IPR038628">
    <property type="entry name" value="XkdM-like_sf"/>
</dbReference>
<sequence>MAYDESKVINGTHGYLWLDGDLIQEVQSVKATITPKTETVSQSGEMVDGTKVTGLECKGELKTNKINSRWIKLMSDSLKAGKQRSFTIISKLADPSNGGTERVKLTGCVFTELPLIDWELKKLAEESLNFNFKNWEVLDSIE</sequence>
<proteinExistence type="predicted"/>
<dbReference type="AlphaFoldDB" id="A0A7M3S9Z2"/>
<dbReference type="Proteomes" id="UP000515703">
    <property type="component" value="Chromosome"/>
</dbReference>
<name>A0A7M3S9Z2_9FIRM</name>
<keyword evidence="2" id="KW-1185">Reference proteome</keyword>
<gene>
    <name evidence="1" type="ORF">bsdcttw_44500</name>
</gene>
<dbReference type="Gene3D" id="2.30.110.40">
    <property type="entry name" value="Phage tail tube protein"/>
    <property type="match status" value="1"/>
</dbReference>
<reference evidence="1 2" key="2">
    <citation type="submission" date="2020-08" db="EMBL/GenBank/DDBJ databases">
        <authorList>
            <person name="Ueki A."/>
            <person name="Tonouchi A."/>
        </authorList>
    </citation>
    <scope>NUCLEOTIDE SEQUENCE [LARGE SCALE GENOMIC DNA]</scope>
    <source>
        <strain evidence="1 2">CTTW</strain>
    </source>
</reference>
<organism evidence="1 2">
    <name type="scientific">Anaerocolumna chitinilytica</name>
    <dbReference type="NCBI Taxonomy" id="1727145"/>
    <lineage>
        <taxon>Bacteria</taxon>
        <taxon>Bacillati</taxon>
        <taxon>Bacillota</taxon>
        <taxon>Clostridia</taxon>
        <taxon>Lachnospirales</taxon>
        <taxon>Lachnospiraceae</taxon>
        <taxon>Anaerocolumna</taxon>
    </lineage>
</organism>
<evidence type="ECO:0000313" key="2">
    <source>
        <dbReference type="Proteomes" id="UP000515703"/>
    </source>
</evidence>